<dbReference type="Gene3D" id="3.40.50.300">
    <property type="entry name" value="P-loop containing nucleotide triphosphate hydrolases"/>
    <property type="match status" value="1"/>
</dbReference>
<accession>A0ABW5K3B3</accession>
<protein>
    <submittedName>
        <fullName evidence="2">Sulfotransferase family protein</fullName>
        <ecNumber evidence="2">2.8.2.-</ecNumber>
    </submittedName>
</protein>
<dbReference type="InterPro" id="IPR027417">
    <property type="entry name" value="P-loop_NTPase"/>
</dbReference>
<dbReference type="EC" id="2.8.2.-" evidence="2"/>
<name>A0ABW5K3B3_9FLAO</name>
<dbReference type="GO" id="GO:0016740">
    <property type="term" value="F:transferase activity"/>
    <property type="evidence" value="ECO:0007669"/>
    <property type="project" value="UniProtKB-KW"/>
</dbReference>
<reference evidence="3" key="1">
    <citation type="journal article" date="2019" name="Int. J. Syst. Evol. Microbiol.">
        <title>The Global Catalogue of Microorganisms (GCM) 10K type strain sequencing project: providing services to taxonomists for standard genome sequencing and annotation.</title>
        <authorList>
            <consortium name="The Broad Institute Genomics Platform"/>
            <consortium name="The Broad Institute Genome Sequencing Center for Infectious Disease"/>
            <person name="Wu L."/>
            <person name="Ma J."/>
        </authorList>
    </citation>
    <scope>NUCLEOTIDE SEQUENCE [LARGE SCALE GENOMIC DNA]</scope>
    <source>
        <strain evidence="3">KCTC 42808</strain>
    </source>
</reference>
<dbReference type="Proteomes" id="UP001597467">
    <property type="component" value="Unassembled WGS sequence"/>
</dbReference>
<dbReference type="PANTHER" id="PTHR10605:SF56">
    <property type="entry name" value="BIFUNCTIONAL HEPARAN SULFATE N-DEACETYLASE_N-SULFOTRANSFERASE"/>
    <property type="match status" value="1"/>
</dbReference>
<dbReference type="Pfam" id="PF13469">
    <property type="entry name" value="Sulfotransfer_3"/>
    <property type="match status" value="1"/>
</dbReference>
<keyword evidence="3" id="KW-1185">Reference proteome</keyword>
<dbReference type="SUPFAM" id="SSF52540">
    <property type="entry name" value="P-loop containing nucleoside triphosphate hydrolases"/>
    <property type="match status" value="1"/>
</dbReference>
<dbReference type="EMBL" id="JBHULM010000011">
    <property type="protein sequence ID" value="MFD2542893.1"/>
    <property type="molecule type" value="Genomic_DNA"/>
</dbReference>
<dbReference type="InterPro" id="IPR037359">
    <property type="entry name" value="NST/OST"/>
</dbReference>
<keyword evidence="1 2" id="KW-0808">Transferase</keyword>
<dbReference type="PANTHER" id="PTHR10605">
    <property type="entry name" value="HEPARAN SULFATE SULFOTRANSFERASE"/>
    <property type="match status" value="1"/>
</dbReference>
<evidence type="ECO:0000313" key="2">
    <source>
        <dbReference type="EMBL" id="MFD2542893.1"/>
    </source>
</evidence>
<comment type="caution">
    <text evidence="2">The sequence shown here is derived from an EMBL/GenBank/DDBJ whole genome shotgun (WGS) entry which is preliminary data.</text>
</comment>
<gene>
    <name evidence="2" type="ORF">ACFSSB_11235</name>
</gene>
<dbReference type="RefSeq" id="WP_379904233.1">
    <property type="nucleotide sequence ID" value="NZ_JBHULM010000011.1"/>
</dbReference>
<evidence type="ECO:0000256" key="1">
    <source>
        <dbReference type="ARBA" id="ARBA00022679"/>
    </source>
</evidence>
<sequence>METTQNKVKNILPDFLIVGAAKSGTTSLVKYLDEHPNIYTYPFKEPKYLSYKVLENGYQGPGDFSTEKHIIKTLKDYYKIFENAKKDQRVCEASVDTLYYYKTTIPQIKELMGDPEIIIMLRNPVKRAISAYSHLIREERENLPFREALNKEKERIDLGYEFIWAYKDAGRYYESVKAFKNAFSNVKVVIFEDFVKDRHKVVYDVLDFLKIKEKHDFKDSQHNKSGVPKNVILNKFLINKNPIKSMIKKLIGRKNGKLIRNYIQKINLKQIDVPNEDKDYLHDYFLEDINKLEALLQKDLTLWKKNRANER</sequence>
<evidence type="ECO:0000313" key="3">
    <source>
        <dbReference type="Proteomes" id="UP001597467"/>
    </source>
</evidence>
<proteinExistence type="predicted"/>
<organism evidence="2 3">
    <name type="scientific">Lacinutrix gracilariae</name>
    <dbReference type="NCBI Taxonomy" id="1747198"/>
    <lineage>
        <taxon>Bacteria</taxon>
        <taxon>Pseudomonadati</taxon>
        <taxon>Bacteroidota</taxon>
        <taxon>Flavobacteriia</taxon>
        <taxon>Flavobacteriales</taxon>
        <taxon>Flavobacteriaceae</taxon>
        <taxon>Lacinutrix</taxon>
    </lineage>
</organism>